<accession>A0A3P1B634</accession>
<name>A0A3P1B634_9FLAO</name>
<comment type="caution">
    <text evidence="1">The sequence shown here is derived from an EMBL/GenBank/DDBJ whole genome shotgun (WGS) entry which is preliminary data.</text>
</comment>
<evidence type="ECO:0000313" key="2">
    <source>
        <dbReference type="Proteomes" id="UP000268372"/>
    </source>
</evidence>
<dbReference type="OrthoDB" id="893100at2"/>
<dbReference type="EMBL" id="RQTJ01000003">
    <property type="protein sequence ID" value="RRA96518.1"/>
    <property type="molecule type" value="Genomic_DNA"/>
</dbReference>
<evidence type="ECO:0000313" key="1">
    <source>
        <dbReference type="EMBL" id="RRA96518.1"/>
    </source>
</evidence>
<sequence length="156" mass="18210">MKNYLQTPIYKKSEEIFETLKAITGLFPEDDSILIDLKGQLLGDAMLIQAKLAGAFAVKLYDIKMENATLIRKAARDLTVSYHTLKMLGFEEVEYYQIIRSQIEEFRLLFVEWVAAFNNKHFITDTWGLFNPPGIAHDYKQQDNELDFLDDEEEEY</sequence>
<protein>
    <submittedName>
        <fullName evidence="1">Uncharacterized protein</fullName>
    </submittedName>
</protein>
<organism evidence="1 2">
    <name type="scientific">Paenimyroides viscosum</name>
    <dbReference type="NCBI Taxonomy" id="2488729"/>
    <lineage>
        <taxon>Bacteria</taxon>
        <taxon>Pseudomonadati</taxon>
        <taxon>Bacteroidota</taxon>
        <taxon>Flavobacteriia</taxon>
        <taxon>Flavobacteriales</taxon>
        <taxon>Flavobacteriaceae</taxon>
        <taxon>Paenimyroides</taxon>
    </lineage>
</organism>
<reference evidence="1 2" key="1">
    <citation type="submission" date="2018-11" db="EMBL/GenBank/DDBJ databases">
        <title>Flavobacterium sp. nov., YIM 102796 draft genome.</title>
        <authorList>
            <person name="Li G."/>
            <person name="Jiang Y."/>
        </authorList>
    </citation>
    <scope>NUCLEOTIDE SEQUENCE [LARGE SCALE GENOMIC DNA]</scope>
    <source>
        <strain evidence="1 2">YIM 102796</strain>
    </source>
</reference>
<dbReference type="AlphaFoldDB" id="A0A3P1B634"/>
<dbReference type="Proteomes" id="UP000268372">
    <property type="component" value="Unassembled WGS sequence"/>
</dbReference>
<proteinExistence type="predicted"/>
<dbReference type="RefSeq" id="WP_124898374.1">
    <property type="nucleotide sequence ID" value="NZ_RQTJ01000003.1"/>
</dbReference>
<gene>
    <name evidence="1" type="ORF">EG242_02670</name>
</gene>
<keyword evidence="2" id="KW-1185">Reference proteome</keyword>